<evidence type="ECO:0000256" key="1">
    <source>
        <dbReference type="ARBA" id="ARBA00004202"/>
    </source>
</evidence>
<keyword evidence="3" id="KW-0813">Transport</keyword>
<dbReference type="InterPro" id="IPR050095">
    <property type="entry name" value="ECF_ABC_transporter_ATP-bd"/>
</dbReference>
<comment type="caution">
    <text evidence="12">The sequence shown here is derived from an EMBL/GenBank/DDBJ whole genome shotgun (WGS) entry which is preliminary data.</text>
</comment>
<dbReference type="OrthoDB" id="501320at2"/>
<keyword evidence="9" id="KW-0472">Membrane</keyword>
<dbReference type="PROSITE" id="PS50893">
    <property type="entry name" value="ABC_TRANSPORTER_2"/>
    <property type="match status" value="2"/>
</dbReference>
<evidence type="ECO:0000256" key="8">
    <source>
        <dbReference type="ARBA" id="ARBA00022967"/>
    </source>
</evidence>
<evidence type="ECO:0000256" key="7">
    <source>
        <dbReference type="ARBA" id="ARBA00022840"/>
    </source>
</evidence>
<evidence type="ECO:0000259" key="11">
    <source>
        <dbReference type="PROSITE" id="PS50893"/>
    </source>
</evidence>
<dbReference type="InterPro" id="IPR003439">
    <property type="entry name" value="ABC_transporter-like_ATP-bd"/>
</dbReference>
<dbReference type="InterPro" id="IPR027417">
    <property type="entry name" value="P-loop_NTPase"/>
</dbReference>
<keyword evidence="4" id="KW-1003">Cell membrane</keyword>
<dbReference type="InterPro" id="IPR017871">
    <property type="entry name" value="ABC_transporter-like_CS"/>
</dbReference>
<keyword evidence="12" id="KW-0378">Hydrolase</keyword>
<reference evidence="12 13" key="1">
    <citation type="submission" date="2019-09" db="EMBL/GenBank/DDBJ databases">
        <title>Genome sequence of Clostridium sp. EA1.</title>
        <authorList>
            <person name="Poehlein A."/>
            <person name="Bengelsdorf F.R."/>
            <person name="Daniel R."/>
        </authorList>
    </citation>
    <scope>NUCLEOTIDE SEQUENCE [LARGE SCALE GENOMIC DNA]</scope>
    <source>
        <strain evidence="12 13">EA1</strain>
    </source>
</reference>
<evidence type="ECO:0000256" key="5">
    <source>
        <dbReference type="ARBA" id="ARBA00022737"/>
    </source>
</evidence>
<keyword evidence="6" id="KW-0547">Nucleotide-binding</keyword>
<dbReference type="EMBL" id="VWXL01000074">
    <property type="protein sequence ID" value="MVB11804.1"/>
    <property type="molecule type" value="Genomic_DNA"/>
</dbReference>
<dbReference type="InterPro" id="IPR003593">
    <property type="entry name" value="AAA+_ATPase"/>
</dbReference>
<dbReference type="PANTHER" id="PTHR43553:SF23">
    <property type="entry name" value="ABC TRANSPORTER ATP-BINDING COMPONENT"/>
    <property type="match status" value="1"/>
</dbReference>
<evidence type="ECO:0000256" key="9">
    <source>
        <dbReference type="ARBA" id="ARBA00023136"/>
    </source>
</evidence>
<feature type="domain" description="ABC transporter" evidence="11">
    <location>
        <begin position="4"/>
        <end position="243"/>
    </location>
</feature>
<name>A0A6N8I107_9FIRM</name>
<dbReference type="Proteomes" id="UP000469440">
    <property type="component" value="Unassembled WGS sequence"/>
</dbReference>
<dbReference type="SMART" id="SM00382">
    <property type="entry name" value="AAA"/>
    <property type="match status" value="2"/>
</dbReference>
<comment type="function">
    <text evidence="10">Probably part of an ABC transporter complex. Responsible for energy coupling to the transport system.</text>
</comment>
<dbReference type="CDD" id="cd03225">
    <property type="entry name" value="ABC_cobalt_CbiO_domain1"/>
    <property type="match status" value="1"/>
</dbReference>
<evidence type="ECO:0000256" key="2">
    <source>
        <dbReference type="ARBA" id="ARBA00005417"/>
    </source>
</evidence>
<keyword evidence="7 12" id="KW-0067">ATP-binding</keyword>
<comment type="similarity">
    <text evidence="2">Belongs to the ABC transporter superfamily.</text>
</comment>
<dbReference type="PANTHER" id="PTHR43553">
    <property type="entry name" value="HEAVY METAL TRANSPORTER"/>
    <property type="match status" value="1"/>
</dbReference>
<organism evidence="12 13">
    <name type="scientific">Caproicibacter fermentans</name>
    <dbReference type="NCBI Taxonomy" id="2576756"/>
    <lineage>
        <taxon>Bacteria</taxon>
        <taxon>Bacillati</taxon>
        <taxon>Bacillota</taxon>
        <taxon>Clostridia</taxon>
        <taxon>Eubacteriales</taxon>
        <taxon>Acutalibacteraceae</taxon>
        <taxon>Caproicibacter</taxon>
    </lineage>
</organism>
<dbReference type="GO" id="GO:0016887">
    <property type="term" value="F:ATP hydrolysis activity"/>
    <property type="evidence" value="ECO:0007669"/>
    <property type="project" value="InterPro"/>
</dbReference>
<accession>A0A6N8I107</accession>
<evidence type="ECO:0000313" key="12">
    <source>
        <dbReference type="EMBL" id="MVB11804.1"/>
    </source>
</evidence>
<evidence type="ECO:0000313" key="13">
    <source>
        <dbReference type="Proteomes" id="UP000469440"/>
    </source>
</evidence>
<dbReference type="RefSeq" id="WP_066648084.1">
    <property type="nucleotide sequence ID" value="NZ_VWXL01000074.1"/>
</dbReference>
<evidence type="ECO:0000256" key="3">
    <source>
        <dbReference type="ARBA" id="ARBA00022448"/>
    </source>
</evidence>
<protein>
    <submittedName>
        <fullName evidence="12">Putative HMP/thiamine import ATP-binding protein YkoD</fullName>
        <ecNumber evidence="12">3.6.3.-</ecNumber>
    </submittedName>
</protein>
<keyword evidence="13" id="KW-1185">Reference proteome</keyword>
<dbReference type="AlphaFoldDB" id="A0A6N8I107"/>
<dbReference type="GO" id="GO:0043190">
    <property type="term" value="C:ATP-binding cassette (ABC) transporter complex"/>
    <property type="evidence" value="ECO:0007669"/>
    <property type="project" value="TreeGrafter"/>
</dbReference>
<comment type="subcellular location">
    <subcellularLocation>
        <location evidence="1">Cell membrane</location>
        <topology evidence="1">Peripheral membrane protein</topology>
    </subcellularLocation>
</comment>
<dbReference type="Gene3D" id="3.40.50.300">
    <property type="entry name" value="P-loop containing nucleotide triphosphate hydrolases"/>
    <property type="match status" value="2"/>
</dbReference>
<keyword evidence="5" id="KW-0677">Repeat</keyword>
<evidence type="ECO:0000256" key="10">
    <source>
        <dbReference type="ARBA" id="ARBA00025157"/>
    </source>
</evidence>
<dbReference type="InterPro" id="IPR015856">
    <property type="entry name" value="ABC_transpr_CbiO/EcfA_su"/>
</dbReference>
<keyword evidence="8" id="KW-1278">Translocase</keyword>
<dbReference type="GO" id="GO:0005524">
    <property type="term" value="F:ATP binding"/>
    <property type="evidence" value="ECO:0007669"/>
    <property type="project" value="UniProtKB-KW"/>
</dbReference>
<dbReference type="SUPFAM" id="SSF52540">
    <property type="entry name" value="P-loop containing nucleoside triphosphate hydrolases"/>
    <property type="match status" value="2"/>
</dbReference>
<dbReference type="Pfam" id="PF00005">
    <property type="entry name" value="ABC_tran"/>
    <property type="match status" value="2"/>
</dbReference>
<dbReference type="PROSITE" id="PS00211">
    <property type="entry name" value="ABC_TRANSPORTER_1"/>
    <property type="match status" value="1"/>
</dbReference>
<proteinExistence type="inferred from homology"/>
<dbReference type="GO" id="GO:0042626">
    <property type="term" value="F:ATPase-coupled transmembrane transporter activity"/>
    <property type="evidence" value="ECO:0007669"/>
    <property type="project" value="TreeGrafter"/>
</dbReference>
<sequence>MIQIQIDDVSFAYKQQKKEQLSHVTLAIQPGEFILLCGKSGCGKTTMTKLINGLIPHFAEGEYSGKVLLSEQDTRNLKTYQIAEHVGSIFQNPKTQFFNLDTDSELAFGLENMGADPARIRTRVRKVAQELEIEGLLNRGVFELSGGEKQSLAVASVYAANPQIYVFDEPSANIDEQGIERIRQILFKLKKQGKTILIAEHRLYYLMDLLDRAVYLKDGNIEFVYSNEEFKNIPDTHRRELGLRTFYPIDTAVCQNKKPKPPEALLTIADLTCCYRNEPVVHRATFSAEKGDVIAVTGTNGAGKSTFMRCLCGLIKESGGTVTYQNKTYNHKQRRSLCYMIMQDVVHQLFAESVKQEFQLLNHTVSDDKITEILTELDLNRLMDKHPMTLSGGQMQRLAIAVAFLSDRDIIVFDEPTSGLDYTNMLVVSRMMKKLAESKIVFIITHDKELVQEACSRILRLADGKITEVS</sequence>
<evidence type="ECO:0000256" key="4">
    <source>
        <dbReference type="ARBA" id="ARBA00022475"/>
    </source>
</evidence>
<evidence type="ECO:0000256" key="6">
    <source>
        <dbReference type="ARBA" id="ARBA00022741"/>
    </source>
</evidence>
<feature type="domain" description="ABC transporter" evidence="11">
    <location>
        <begin position="266"/>
        <end position="469"/>
    </location>
</feature>
<gene>
    <name evidence="12" type="primary">ykoD</name>
    <name evidence="12" type="ORF">CAFE_25290</name>
</gene>
<dbReference type="EC" id="3.6.3.-" evidence="12"/>